<dbReference type="Gene3D" id="3.40.50.2300">
    <property type="match status" value="1"/>
</dbReference>
<dbReference type="SUPFAM" id="SSF52788">
    <property type="entry name" value="Phosphotyrosine protein phosphatases I"/>
    <property type="match status" value="1"/>
</dbReference>
<dbReference type="GO" id="GO:0046685">
    <property type="term" value="P:response to arsenic-containing substance"/>
    <property type="evidence" value="ECO:0007669"/>
    <property type="project" value="UniProtKB-KW"/>
</dbReference>
<protein>
    <recommendedName>
        <fullName evidence="2">Phosphotyrosine protein phosphatase I domain-containing protein</fullName>
    </recommendedName>
</protein>
<dbReference type="HOGENOM" id="CLU_071415_3_0_9"/>
<sequence length="179" mass="20621">MITNIIYHMIMNDYIKELGSDIMQKKVLFLCTQNSARSQMAEAILNDKGKDKFIAFSAGSQPADDINIHAKIVMKEMGIDISNYKPKSVEQFLNEEFDFVITLCDKAKNECPILPNDAIYVHWGITDPRDFKGNEEETITHFKKIRNELNTRINLLIDLPVDKLDKATLRKRLDEIISK</sequence>
<evidence type="ECO:0000256" key="1">
    <source>
        <dbReference type="ARBA" id="ARBA00022849"/>
    </source>
</evidence>
<evidence type="ECO:0000313" key="3">
    <source>
        <dbReference type="EMBL" id="BAH06644.1"/>
    </source>
</evidence>
<proteinExistence type="predicted"/>
<organism evidence="3 4">
    <name type="scientific">Clostridium kluyveri (strain NBRC 12016)</name>
    <dbReference type="NCBI Taxonomy" id="583346"/>
    <lineage>
        <taxon>Bacteria</taxon>
        <taxon>Bacillati</taxon>
        <taxon>Bacillota</taxon>
        <taxon>Clostridia</taxon>
        <taxon>Eubacteriales</taxon>
        <taxon>Clostridiaceae</taxon>
        <taxon>Clostridium</taxon>
    </lineage>
</organism>
<gene>
    <name evidence="3" type="ordered locus">CKR_1593</name>
</gene>
<evidence type="ECO:0000259" key="2">
    <source>
        <dbReference type="SMART" id="SM00226"/>
    </source>
</evidence>
<feature type="domain" description="Phosphotyrosine protein phosphatase I" evidence="2">
    <location>
        <begin position="25"/>
        <end position="159"/>
    </location>
</feature>
<dbReference type="Proteomes" id="UP000007969">
    <property type="component" value="Chromosome"/>
</dbReference>
<evidence type="ECO:0000313" key="4">
    <source>
        <dbReference type="Proteomes" id="UP000007969"/>
    </source>
</evidence>
<dbReference type="Pfam" id="PF01451">
    <property type="entry name" value="LMWPc"/>
    <property type="match status" value="1"/>
</dbReference>
<dbReference type="InterPro" id="IPR036196">
    <property type="entry name" value="Ptyr_pPase_sf"/>
</dbReference>
<name>B9E2B9_CLOK1</name>
<keyword evidence="1" id="KW-0059">Arsenical resistance</keyword>
<accession>B9E2B9</accession>
<dbReference type="PANTHER" id="PTHR43428">
    <property type="entry name" value="ARSENATE REDUCTASE"/>
    <property type="match status" value="1"/>
</dbReference>
<dbReference type="PANTHER" id="PTHR43428:SF1">
    <property type="entry name" value="ARSENATE REDUCTASE"/>
    <property type="match status" value="1"/>
</dbReference>
<reference evidence="4" key="1">
    <citation type="submission" date="2005-09" db="EMBL/GenBank/DDBJ databases">
        <title>Complete genome sequence of Clostridium kluyveri and comparative genomics of Clostridia species.</title>
        <authorList>
            <person name="Inui M."/>
            <person name="Nonaka H."/>
            <person name="Shinoda Y."/>
            <person name="Ikenaga Y."/>
            <person name="Abe M."/>
            <person name="Naito K."/>
            <person name="Vertes A.A."/>
            <person name="Yukawa H."/>
        </authorList>
    </citation>
    <scope>NUCLEOTIDE SEQUENCE [LARGE SCALE GENOMIC DNA]</scope>
    <source>
        <strain evidence="4">NBRC 12016</strain>
    </source>
</reference>
<dbReference type="SMART" id="SM00226">
    <property type="entry name" value="LMWPc"/>
    <property type="match status" value="1"/>
</dbReference>
<dbReference type="EMBL" id="AP009049">
    <property type="protein sequence ID" value="BAH06644.1"/>
    <property type="molecule type" value="Genomic_DNA"/>
</dbReference>
<dbReference type="CDD" id="cd16345">
    <property type="entry name" value="LMWP_ArsC"/>
    <property type="match status" value="1"/>
</dbReference>
<dbReference type="InterPro" id="IPR023485">
    <property type="entry name" value="Ptyr_pPase"/>
</dbReference>
<dbReference type="KEGG" id="ckr:CKR_1593"/>
<dbReference type="AlphaFoldDB" id="B9E2B9"/>